<dbReference type="SFLD" id="SFLDG01135">
    <property type="entry name" value="C1.5.6:_HAD__Beta-PGM__Phospha"/>
    <property type="match status" value="1"/>
</dbReference>
<dbReference type="InterPro" id="IPR023214">
    <property type="entry name" value="HAD_sf"/>
</dbReference>
<dbReference type="RefSeq" id="WP_155598662.1">
    <property type="nucleotide sequence ID" value="NZ_RCNR01000003.1"/>
</dbReference>
<dbReference type="InterPro" id="IPR036412">
    <property type="entry name" value="HAD-like_sf"/>
</dbReference>
<proteinExistence type="inferred from homology"/>
<evidence type="ECO:0000256" key="3">
    <source>
        <dbReference type="ARBA" id="ARBA00022723"/>
    </source>
</evidence>
<dbReference type="SFLD" id="SFLDG01129">
    <property type="entry name" value="C1.5:_HAD__Beta-PGM__Phosphata"/>
    <property type="match status" value="1"/>
</dbReference>
<dbReference type="EMBL" id="RCNR01000003">
    <property type="protein sequence ID" value="MUH34644.1"/>
    <property type="molecule type" value="Genomic_DNA"/>
</dbReference>
<evidence type="ECO:0000256" key="2">
    <source>
        <dbReference type="ARBA" id="ARBA00006171"/>
    </source>
</evidence>
<keyword evidence="4" id="KW-0460">Magnesium</keyword>
<evidence type="ECO:0000256" key="5">
    <source>
        <dbReference type="ARBA" id="ARBA00023277"/>
    </source>
</evidence>
<dbReference type="AlphaFoldDB" id="A0A7X2ZQQ7"/>
<comment type="similarity">
    <text evidence="2">Belongs to the HAD-like hydrolase superfamily. CbbY/CbbZ/Gph/YieH family.</text>
</comment>
<dbReference type="InterPro" id="IPR051600">
    <property type="entry name" value="Beta-PGM-like"/>
</dbReference>
<dbReference type="InterPro" id="IPR041492">
    <property type="entry name" value="HAD_2"/>
</dbReference>
<evidence type="ECO:0000256" key="1">
    <source>
        <dbReference type="ARBA" id="ARBA00001946"/>
    </source>
</evidence>
<organism evidence="6 7">
    <name type="scientific">Zobellia amurskyensis</name>
    <dbReference type="NCBI Taxonomy" id="248905"/>
    <lineage>
        <taxon>Bacteria</taxon>
        <taxon>Pseudomonadati</taxon>
        <taxon>Bacteroidota</taxon>
        <taxon>Flavobacteriia</taxon>
        <taxon>Flavobacteriales</taxon>
        <taxon>Flavobacteriaceae</taxon>
        <taxon>Zobellia</taxon>
    </lineage>
</organism>
<dbReference type="CDD" id="cd07505">
    <property type="entry name" value="HAD_BPGM-like"/>
    <property type="match status" value="1"/>
</dbReference>
<dbReference type="Pfam" id="PF13419">
    <property type="entry name" value="HAD_2"/>
    <property type="match status" value="1"/>
</dbReference>
<evidence type="ECO:0000313" key="6">
    <source>
        <dbReference type="EMBL" id="MUH34644.1"/>
    </source>
</evidence>
<dbReference type="SFLD" id="SFLDS00003">
    <property type="entry name" value="Haloacid_Dehalogenase"/>
    <property type="match status" value="1"/>
</dbReference>
<protein>
    <submittedName>
        <fullName evidence="6">HAD family phosphatase</fullName>
    </submittedName>
</protein>
<reference evidence="6 7" key="1">
    <citation type="journal article" date="2019" name="Mar. Drugs">
        <title>Comparative Genomics and CAZyme Genome Repertoires of Marine Zobellia amurskyensis KMM 3526(T) and Zobellia laminariae KMM 3676(T).</title>
        <authorList>
            <person name="Chernysheva N."/>
            <person name="Bystritskaya E."/>
            <person name="Stenkova A."/>
            <person name="Golovkin I."/>
            <person name="Nedashkovskaya O."/>
            <person name="Isaeva M."/>
        </authorList>
    </citation>
    <scope>NUCLEOTIDE SEQUENCE [LARGE SCALE GENOMIC DNA]</scope>
    <source>
        <strain evidence="6 7">KMM 3526</strain>
    </source>
</reference>
<gene>
    <name evidence="6" type="ORF">D9O36_02215</name>
</gene>
<keyword evidence="5" id="KW-0119">Carbohydrate metabolism</keyword>
<dbReference type="InterPro" id="IPR006439">
    <property type="entry name" value="HAD-SF_hydro_IA"/>
</dbReference>
<name>A0A7X2ZQQ7_9FLAO</name>
<comment type="cofactor">
    <cofactor evidence="1">
        <name>Mg(2+)</name>
        <dbReference type="ChEBI" id="CHEBI:18420"/>
    </cofactor>
</comment>
<dbReference type="GO" id="GO:0046872">
    <property type="term" value="F:metal ion binding"/>
    <property type="evidence" value="ECO:0007669"/>
    <property type="project" value="UniProtKB-KW"/>
</dbReference>
<dbReference type="Gene3D" id="3.40.50.1000">
    <property type="entry name" value="HAD superfamily/HAD-like"/>
    <property type="match status" value="1"/>
</dbReference>
<dbReference type="Gene3D" id="1.10.150.240">
    <property type="entry name" value="Putative phosphatase, domain 2"/>
    <property type="match status" value="1"/>
</dbReference>
<dbReference type="SUPFAM" id="SSF56784">
    <property type="entry name" value="HAD-like"/>
    <property type="match status" value="1"/>
</dbReference>
<accession>A0A7X2ZQQ7</accession>
<keyword evidence="7" id="KW-1185">Reference proteome</keyword>
<dbReference type="InterPro" id="IPR023198">
    <property type="entry name" value="PGP-like_dom2"/>
</dbReference>
<dbReference type="PANTHER" id="PTHR46193">
    <property type="entry name" value="6-PHOSPHOGLUCONATE PHOSPHATASE"/>
    <property type="match status" value="1"/>
</dbReference>
<dbReference type="PANTHER" id="PTHR46193:SF18">
    <property type="entry name" value="HEXITOL PHOSPHATASE B"/>
    <property type="match status" value="1"/>
</dbReference>
<comment type="caution">
    <text evidence="6">The sequence shown here is derived from an EMBL/GenBank/DDBJ whole genome shotgun (WGS) entry which is preliminary data.</text>
</comment>
<sequence length="215" mass="24024">MITTVIFDMNGVITDDEGLHELATQKTFEKVGLIVTPEIYRNYCLGRTDASAFVDLAHDFHLKNHEVTSLITHKSILYQDLIADNLQVYPGVVTLIEKLYQKYTLALTTSSTFEEVQTVVNQMEIENRFKIIVSSNDVKHGKPYPEPYLLTAEKLGVSCENCAVIEDSENGVRSAVAAGMKCIAITNTESGDKLMDAHCIIDDYQEITDELLQSL</sequence>
<dbReference type="Proteomes" id="UP000540519">
    <property type="component" value="Unassembled WGS sequence"/>
</dbReference>
<keyword evidence="3" id="KW-0479">Metal-binding</keyword>
<dbReference type="NCBIfam" id="TIGR01509">
    <property type="entry name" value="HAD-SF-IA-v3"/>
    <property type="match status" value="1"/>
</dbReference>
<evidence type="ECO:0000313" key="7">
    <source>
        <dbReference type="Proteomes" id="UP000540519"/>
    </source>
</evidence>
<dbReference type="GO" id="GO:0003824">
    <property type="term" value="F:catalytic activity"/>
    <property type="evidence" value="ECO:0007669"/>
    <property type="project" value="UniProtKB-ARBA"/>
</dbReference>
<dbReference type="OrthoDB" id="9797743at2"/>
<evidence type="ECO:0000256" key="4">
    <source>
        <dbReference type="ARBA" id="ARBA00022842"/>
    </source>
</evidence>